<dbReference type="GeneID" id="83011965"/>
<protein>
    <submittedName>
        <fullName evidence="2">Uncharacterized protein</fullName>
    </submittedName>
</protein>
<keyword evidence="1" id="KW-0812">Transmembrane</keyword>
<keyword evidence="1" id="KW-0472">Membrane</keyword>
<evidence type="ECO:0000313" key="3">
    <source>
        <dbReference type="Proteomes" id="UP000095558"/>
    </source>
</evidence>
<sequence>MNKKRNIIIAILLGLFILGSIVFVAIKVEKQPEIKEDIKKEETNEKVDSDIMDFLNAIAGVKAEELEIINNPIIGVKGKIFVPEESIVNGINYFLEKTKNNKMSNLEAVTEDNNISLYVNYAVTDKISTPIKVDISPNLNENKDLVINIGSVKILDLKLADFIVNLALKTFIKDWFVNSDIIVAYENNKVIISKENFNGIDLNSILVSDEGITLDMMIDANILQK</sequence>
<evidence type="ECO:0000313" key="2">
    <source>
        <dbReference type="EMBL" id="CUN98852.1"/>
    </source>
</evidence>
<accession>A0A174BCX1</accession>
<dbReference type="RefSeq" id="WP_042398262.1">
    <property type="nucleotide sequence ID" value="NZ_CYZV01000010.1"/>
</dbReference>
<gene>
    <name evidence="2" type="ORF">ERS852470_01177</name>
</gene>
<proteinExistence type="predicted"/>
<dbReference type="AlphaFoldDB" id="A0A174BCX1"/>
<dbReference type="EMBL" id="CYZV01000010">
    <property type="protein sequence ID" value="CUN98852.1"/>
    <property type="molecule type" value="Genomic_DNA"/>
</dbReference>
<feature type="transmembrane region" description="Helical" evidence="1">
    <location>
        <begin position="7"/>
        <end position="26"/>
    </location>
</feature>
<reference evidence="2 3" key="1">
    <citation type="submission" date="2015-09" db="EMBL/GenBank/DDBJ databases">
        <authorList>
            <consortium name="Pathogen Informatics"/>
        </authorList>
    </citation>
    <scope>NUCLEOTIDE SEQUENCE [LARGE SCALE GENOMIC DNA]</scope>
    <source>
        <strain evidence="2 3">2789STDY5834855</strain>
    </source>
</reference>
<organism evidence="2 3">
    <name type="scientific">Clostridium disporicum</name>
    <dbReference type="NCBI Taxonomy" id="84024"/>
    <lineage>
        <taxon>Bacteria</taxon>
        <taxon>Bacillati</taxon>
        <taxon>Bacillota</taxon>
        <taxon>Clostridia</taxon>
        <taxon>Eubacteriales</taxon>
        <taxon>Clostridiaceae</taxon>
        <taxon>Clostridium</taxon>
    </lineage>
</organism>
<keyword evidence="1" id="KW-1133">Transmembrane helix</keyword>
<dbReference type="Proteomes" id="UP000095558">
    <property type="component" value="Unassembled WGS sequence"/>
</dbReference>
<evidence type="ECO:0000256" key="1">
    <source>
        <dbReference type="SAM" id="Phobius"/>
    </source>
</evidence>
<dbReference type="OrthoDB" id="1933970at2"/>
<name>A0A174BCX1_9CLOT</name>